<keyword evidence="7" id="KW-0732">Signal</keyword>
<dbReference type="InterPro" id="IPR023828">
    <property type="entry name" value="Peptidase_S8_Ser-AS"/>
</dbReference>
<proteinExistence type="inferred from homology"/>
<reference evidence="9 10" key="1">
    <citation type="submission" date="2018-03" db="EMBL/GenBank/DDBJ databases">
        <title>Genomic Encyclopedia of Archaeal and Bacterial Type Strains, Phase II (KMG-II): from individual species to whole genera.</title>
        <authorList>
            <person name="Goeker M."/>
        </authorList>
    </citation>
    <scope>NUCLEOTIDE SEQUENCE [LARGE SCALE GENOMIC DNA]</scope>
    <source>
        <strain evidence="9 10">DSM 28229</strain>
    </source>
</reference>
<dbReference type="InterPro" id="IPR034080">
    <property type="entry name" value="Protease_P7-like_dom"/>
</dbReference>
<dbReference type="SUPFAM" id="SSF52743">
    <property type="entry name" value="Subtilisin-like"/>
    <property type="match status" value="1"/>
</dbReference>
<comment type="caution">
    <text evidence="9">The sequence shown here is derived from an EMBL/GenBank/DDBJ whole genome shotgun (WGS) entry which is preliminary data.</text>
</comment>
<dbReference type="GO" id="GO:0004252">
    <property type="term" value="F:serine-type endopeptidase activity"/>
    <property type="evidence" value="ECO:0007669"/>
    <property type="project" value="UniProtKB-UniRule"/>
</dbReference>
<dbReference type="PANTHER" id="PTHR43399">
    <property type="entry name" value="SUBTILISIN-RELATED"/>
    <property type="match status" value="1"/>
</dbReference>
<dbReference type="Gene3D" id="3.40.50.200">
    <property type="entry name" value="Peptidase S8/S53 domain"/>
    <property type="match status" value="2"/>
</dbReference>
<dbReference type="AlphaFoldDB" id="A0A315ZB97"/>
<evidence type="ECO:0000259" key="8">
    <source>
        <dbReference type="Pfam" id="PF00082"/>
    </source>
</evidence>
<name>A0A315ZB97_SEDFL</name>
<dbReference type="InterPro" id="IPR023827">
    <property type="entry name" value="Peptidase_S8_Asp-AS"/>
</dbReference>
<evidence type="ECO:0000256" key="6">
    <source>
        <dbReference type="RuleBase" id="RU003355"/>
    </source>
</evidence>
<evidence type="ECO:0000256" key="5">
    <source>
        <dbReference type="PROSITE-ProRule" id="PRU01240"/>
    </source>
</evidence>
<feature type="active site" description="Charge relay system" evidence="5">
    <location>
        <position position="291"/>
    </location>
</feature>
<dbReference type="GO" id="GO:0006508">
    <property type="term" value="P:proteolysis"/>
    <property type="evidence" value="ECO:0007669"/>
    <property type="project" value="UniProtKB-KW"/>
</dbReference>
<dbReference type="RefSeq" id="WP_211323821.1">
    <property type="nucleotide sequence ID" value="NZ_QGDO01000003.1"/>
</dbReference>
<evidence type="ECO:0000256" key="3">
    <source>
        <dbReference type="ARBA" id="ARBA00022801"/>
    </source>
</evidence>
<keyword evidence="10" id="KW-1185">Reference proteome</keyword>
<dbReference type="PANTHER" id="PTHR43399:SF4">
    <property type="entry name" value="CELL WALL-ASSOCIATED PROTEASE"/>
    <property type="match status" value="1"/>
</dbReference>
<dbReference type="Proteomes" id="UP000245535">
    <property type="component" value="Unassembled WGS sequence"/>
</dbReference>
<gene>
    <name evidence="9" type="ORF">BC781_103585</name>
</gene>
<keyword evidence="4 5" id="KW-0720">Serine protease</keyword>
<organism evidence="9 10">
    <name type="scientific">Sediminitomix flava</name>
    <dbReference type="NCBI Taxonomy" id="379075"/>
    <lineage>
        <taxon>Bacteria</taxon>
        <taxon>Pseudomonadati</taxon>
        <taxon>Bacteroidota</taxon>
        <taxon>Cytophagia</taxon>
        <taxon>Cytophagales</taxon>
        <taxon>Flammeovirgaceae</taxon>
        <taxon>Sediminitomix</taxon>
    </lineage>
</organism>
<dbReference type="Pfam" id="PF00082">
    <property type="entry name" value="Peptidase_S8"/>
    <property type="match status" value="1"/>
</dbReference>
<dbReference type="PROSITE" id="PS51892">
    <property type="entry name" value="SUBTILASE"/>
    <property type="match status" value="1"/>
</dbReference>
<dbReference type="InterPro" id="IPR036852">
    <property type="entry name" value="Peptidase_S8/S53_dom_sf"/>
</dbReference>
<evidence type="ECO:0000256" key="1">
    <source>
        <dbReference type="ARBA" id="ARBA00011073"/>
    </source>
</evidence>
<dbReference type="InterPro" id="IPR051048">
    <property type="entry name" value="Peptidase_S8/S53_subtilisin"/>
</dbReference>
<evidence type="ECO:0000256" key="7">
    <source>
        <dbReference type="SAM" id="SignalP"/>
    </source>
</evidence>
<comment type="similarity">
    <text evidence="1 5 6">Belongs to the peptidase S8 family.</text>
</comment>
<dbReference type="CDD" id="cd07483">
    <property type="entry name" value="Peptidases_S8_Subtilisin_Novo-like"/>
    <property type="match status" value="1"/>
</dbReference>
<feature type="signal peptide" evidence="7">
    <location>
        <begin position="1"/>
        <end position="24"/>
    </location>
</feature>
<feature type="active site" description="Charge relay system" evidence="5">
    <location>
        <position position="461"/>
    </location>
</feature>
<feature type="active site" description="Charge relay system" evidence="5">
    <location>
        <position position="77"/>
    </location>
</feature>
<protein>
    <submittedName>
        <fullName evidence="9">Subtilase family protein</fullName>
    </submittedName>
</protein>
<keyword evidence="3 5" id="KW-0378">Hydrolase</keyword>
<sequence length="541" mass="59586">MKFTLKRMLMTPAFVLGAFSAALAQSQEPTEVIEVAPKDWVHLSYNDSNIYGVGTFKANEYLKNKKPQKKVVVAVIDSGVDKDHPALAPVMWVNEKEVAGNGVDDDKNGYIDDINGWNFIGGKDGKNVNEDSYELTREYLRLSEKYADANKDELAKDKNYQRYLEIKKEFQSERQDSEQGLVQYEALDEMFTKAARLMNAYFDTESIIYDSLNNLESPDIKIQEANGFLLFAHENGLTQEMLGEAINYFENKLNYGLNIEFDPRPIVGDDFSDKTEKDYGNSDVIGPDSEHGTHVAGIIAAQAGVESGLQGVANNVAIMSIRTVPDGDERDKDVANAIRYAVDNGADIINMSFGKSISPSKKVVDDAVKYAMSKGVLLLHAAGNDAVNIDEETHYPSRTYLNSRKKANNWIEVGASSWKSGENLVANFSNYGKKTVDVFAPGVDIYSTVPNGGYEKLSGTSMATPVTSGVAALIKSYFPDLSAKQIKSIIIKSATKLKSKEVNFPSEMGEEVKGKFGELSSTGSIVNAYEAVKMADKMSKY</sequence>
<dbReference type="PROSITE" id="PS00137">
    <property type="entry name" value="SUBTILASE_HIS"/>
    <property type="match status" value="1"/>
</dbReference>
<evidence type="ECO:0000256" key="2">
    <source>
        <dbReference type="ARBA" id="ARBA00022670"/>
    </source>
</evidence>
<feature type="domain" description="Peptidase S8/S53" evidence="8">
    <location>
        <begin position="69"/>
        <end position="504"/>
    </location>
</feature>
<accession>A0A315ZB97</accession>
<evidence type="ECO:0000313" key="9">
    <source>
        <dbReference type="EMBL" id="PWJ42333.1"/>
    </source>
</evidence>
<dbReference type="InterPro" id="IPR000209">
    <property type="entry name" value="Peptidase_S8/S53_dom"/>
</dbReference>
<keyword evidence="2 5" id="KW-0645">Protease</keyword>
<dbReference type="PROSITE" id="PS00138">
    <property type="entry name" value="SUBTILASE_SER"/>
    <property type="match status" value="1"/>
</dbReference>
<evidence type="ECO:0000313" key="10">
    <source>
        <dbReference type="Proteomes" id="UP000245535"/>
    </source>
</evidence>
<dbReference type="PROSITE" id="PS00136">
    <property type="entry name" value="SUBTILASE_ASP"/>
    <property type="match status" value="1"/>
</dbReference>
<feature type="chain" id="PRO_5016247644" evidence="7">
    <location>
        <begin position="25"/>
        <end position="541"/>
    </location>
</feature>
<dbReference type="InterPro" id="IPR015500">
    <property type="entry name" value="Peptidase_S8_subtilisin-rel"/>
</dbReference>
<dbReference type="InterPro" id="IPR022398">
    <property type="entry name" value="Peptidase_S8_His-AS"/>
</dbReference>
<dbReference type="EMBL" id="QGDO01000003">
    <property type="protein sequence ID" value="PWJ42333.1"/>
    <property type="molecule type" value="Genomic_DNA"/>
</dbReference>
<dbReference type="PRINTS" id="PR00723">
    <property type="entry name" value="SUBTILISIN"/>
</dbReference>
<evidence type="ECO:0000256" key="4">
    <source>
        <dbReference type="ARBA" id="ARBA00022825"/>
    </source>
</evidence>